<dbReference type="InterPro" id="IPR039426">
    <property type="entry name" value="TonB-dep_rcpt-like"/>
</dbReference>
<proteinExistence type="inferred from homology"/>
<dbReference type="Pfam" id="PF13715">
    <property type="entry name" value="CarbopepD_reg_2"/>
    <property type="match status" value="1"/>
</dbReference>
<dbReference type="InterPro" id="IPR023997">
    <property type="entry name" value="TonB-dep_OMP_SusC/RagA_CS"/>
</dbReference>
<dbReference type="SUPFAM" id="SSF56935">
    <property type="entry name" value="Porins"/>
    <property type="match status" value="1"/>
</dbReference>
<reference evidence="4" key="1">
    <citation type="submission" date="2020-04" db="EMBL/GenBank/DDBJ databases">
        <authorList>
            <person name="Kittiwongwattana C."/>
        </authorList>
    </citation>
    <scope>NUCLEOTIDE SEQUENCE [LARGE SCALE GENOMIC DNA]</scope>
    <source>
        <strain evidence="4">1310</strain>
    </source>
</reference>
<comment type="subcellular location">
    <subcellularLocation>
        <location evidence="1">Cell outer membrane</location>
        <topology evidence="1">Multi-pass membrane protein</topology>
    </subcellularLocation>
</comment>
<name>A0AAE6ZKG9_9BACT</name>
<evidence type="ECO:0000256" key="1">
    <source>
        <dbReference type="PROSITE-ProRule" id="PRU01360"/>
    </source>
</evidence>
<dbReference type="KEGG" id="coy:HF329_17690"/>
<dbReference type="AlphaFoldDB" id="A0AAE6ZKG9"/>
<dbReference type="InterPro" id="IPR037066">
    <property type="entry name" value="Plug_dom_sf"/>
</dbReference>
<keyword evidence="1" id="KW-0812">Transmembrane</keyword>
<dbReference type="FunFam" id="2.170.130.10:FF:000003">
    <property type="entry name" value="SusC/RagA family TonB-linked outer membrane protein"/>
    <property type="match status" value="1"/>
</dbReference>
<dbReference type="SUPFAM" id="SSF49464">
    <property type="entry name" value="Carboxypeptidase regulatory domain-like"/>
    <property type="match status" value="1"/>
</dbReference>
<organism evidence="3 4">
    <name type="scientific">Chitinophaga oryzae</name>
    <dbReference type="NCBI Taxonomy" id="2725414"/>
    <lineage>
        <taxon>Bacteria</taxon>
        <taxon>Pseudomonadati</taxon>
        <taxon>Bacteroidota</taxon>
        <taxon>Chitinophagia</taxon>
        <taxon>Chitinophagales</taxon>
        <taxon>Chitinophagaceae</taxon>
        <taxon>Chitinophaga</taxon>
    </lineage>
</organism>
<dbReference type="PROSITE" id="PS52016">
    <property type="entry name" value="TONB_DEPENDENT_REC_3"/>
    <property type="match status" value="1"/>
</dbReference>
<dbReference type="Proteomes" id="UP000502421">
    <property type="component" value="Chromosome"/>
</dbReference>
<gene>
    <name evidence="3" type="ORF">HF329_17690</name>
</gene>
<dbReference type="Gene3D" id="2.170.130.10">
    <property type="entry name" value="TonB-dependent receptor, plug domain"/>
    <property type="match status" value="1"/>
</dbReference>
<dbReference type="InterPro" id="IPR023996">
    <property type="entry name" value="TonB-dep_OMP_SusC/RagA"/>
</dbReference>
<keyword evidence="1" id="KW-0813">Transport</keyword>
<evidence type="ECO:0000313" key="4">
    <source>
        <dbReference type="Proteomes" id="UP000502421"/>
    </source>
</evidence>
<dbReference type="NCBIfam" id="TIGR04056">
    <property type="entry name" value="OMP_RagA_SusC"/>
    <property type="match status" value="1"/>
</dbReference>
<comment type="similarity">
    <text evidence="1">Belongs to the TonB-dependent receptor family.</text>
</comment>
<dbReference type="InterPro" id="IPR008969">
    <property type="entry name" value="CarboxyPept-like_regulatory"/>
</dbReference>
<dbReference type="NCBIfam" id="TIGR04057">
    <property type="entry name" value="SusC_RagA_signa"/>
    <property type="match status" value="1"/>
</dbReference>
<dbReference type="GO" id="GO:0009279">
    <property type="term" value="C:cell outer membrane"/>
    <property type="evidence" value="ECO:0007669"/>
    <property type="project" value="UniProtKB-SubCell"/>
</dbReference>
<keyword evidence="1" id="KW-0472">Membrane</keyword>
<keyword evidence="1" id="KW-0998">Cell outer membrane</keyword>
<keyword evidence="3" id="KW-0675">Receptor</keyword>
<evidence type="ECO:0000313" key="3">
    <source>
        <dbReference type="EMBL" id="QJB33049.1"/>
    </source>
</evidence>
<keyword evidence="1" id="KW-1134">Transmembrane beta strand</keyword>
<evidence type="ECO:0000259" key="2">
    <source>
        <dbReference type="Pfam" id="PF07715"/>
    </source>
</evidence>
<dbReference type="Pfam" id="PF07715">
    <property type="entry name" value="Plug"/>
    <property type="match status" value="1"/>
</dbReference>
<dbReference type="InterPro" id="IPR012910">
    <property type="entry name" value="Plug_dom"/>
</dbReference>
<protein>
    <submittedName>
        <fullName evidence="3">TonB-dependent receptor</fullName>
    </submittedName>
</protein>
<sequence>MLFKQKVKRGMQASGLPPTILLFMKLTLVLMIAATLQVTASAFGQQVTLHQKNASLLEVLKSIRKQTGCSFIGDRQMLQRTQGIDIAVSNASLEEALKACMKDLPLTWSVVGSTIIIREKETATPVRNPTADSTIVIRGKVMDSSGLSLPGVSVTLKSDPKKGVQTDAGGHFTMRMSAKDVLIFTYIGFDRKEIPVARSGMITAVLQPVDSKLNEVAVVAYGTQKKTSMVGAVTTINPKELKGPTSNLTTMMAGRLAGVISFQRSGEPGRDNAEFFIRGITSFGSGKVDPLILIDGMEMTPNDLARIQPDDIAGFSILKDATASSLYGARGANGVILVTTKSGQMGKTRFNVRVENSTSSNTRNFKLADNITYMKLANEAVITREPLTTRPYTQSQIAHTAAGDDPYVYPNNNWINELVKNTTNNQRYNLNLNGGVERAQYYIGATYNIDNGVLRTINDNNFNSNVKTRNYEIRSNINIKLTPTTDAVVRTSGRFSDYNGPIRGGGEIFRQAMSATPVRFPAWFPASFAPDEKHPLFGNMKADDGSFYTNPFASAVSGFQQESSSTLIAQLELKQNFNFITKGLSARMMAYTKRYSFFNMSRRFNPFYYSVSIDPEEGLRGLTLLNETQGTEYLNYSPGDKQVTTFTYMEAAVNYDKVINDRHAINGMLITILNNQLSANAGSLIASLPRRNQGVSGRFTYAYDDRYMMEFNFGYNGSERFDRHHRWGFFPSIGGGWTVSNETFFSGLLPVISRLKLRATYGLVGNDQIGDTNDRFFYLSNVDLNGGNGYTFGENFTEGKPGVRINRYENKDITWEKAYKTNLGFELELFKNFHLETDFFHERRTNILMSRAYIPTSMGLYGTPQANVGIAEGRGVDMTMEYKRNFGKKTWLQVRGTFTYATSKILVNEEPLYADQNRYLSHVGYPVSQRWGLVAERYFTDEHEVLNSPRQNYGKYMAGDIKYKDINRDGQITDLDRVPIGYPTTPELNYGFGFTFGYGAFDISAFFQGSGRSSIFINPAAISPFITEHYAYGDGAVSPTMDQHGLLQVIADNHWSENNRDLYAFWPRLSYSYQGNNLQASTWWMRNGAFLRLKTVELGYTLPPRGLKRYGLSQLRIYVNGFNLLMFSNFKLWDVEMGGNGLGYPVQRVFNAGINLGF</sequence>
<dbReference type="EMBL" id="CP051205">
    <property type="protein sequence ID" value="QJB33049.1"/>
    <property type="molecule type" value="Genomic_DNA"/>
</dbReference>
<accession>A0AAE6ZKG9</accession>
<feature type="domain" description="TonB-dependent receptor plug" evidence="2">
    <location>
        <begin position="227"/>
        <end position="335"/>
    </location>
</feature>